<organism evidence="1 2">
    <name type="scientific">Gambusia affinis</name>
    <name type="common">Western mosquitofish</name>
    <name type="synonym">Heterandria affinis</name>
    <dbReference type="NCBI Taxonomy" id="33528"/>
    <lineage>
        <taxon>Eukaryota</taxon>
        <taxon>Metazoa</taxon>
        <taxon>Chordata</taxon>
        <taxon>Craniata</taxon>
        <taxon>Vertebrata</taxon>
        <taxon>Euteleostomi</taxon>
        <taxon>Actinopterygii</taxon>
        <taxon>Neopterygii</taxon>
        <taxon>Teleostei</taxon>
        <taxon>Neoteleostei</taxon>
        <taxon>Acanthomorphata</taxon>
        <taxon>Ovalentaria</taxon>
        <taxon>Atherinomorphae</taxon>
        <taxon>Cyprinodontiformes</taxon>
        <taxon>Poeciliidae</taxon>
        <taxon>Poeciliinae</taxon>
        <taxon>Gambusia</taxon>
    </lineage>
</organism>
<comment type="caution">
    <text evidence="1">The sequence shown here is derived from an EMBL/GenBank/DDBJ whole genome shotgun (WGS) entry which is preliminary data.</text>
</comment>
<protein>
    <submittedName>
        <fullName evidence="1">Uncharacterized protein</fullName>
    </submittedName>
</protein>
<dbReference type="AlphaFoldDB" id="A0A315VW91"/>
<feature type="non-terminal residue" evidence="1">
    <location>
        <position position="1"/>
    </location>
</feature>
<gene>
    <name evidence="1" type="ORF">CCH79_00011611</name>
</gene>
<dbReference type="EMBL" id="NHOQ01001086">
    <property type="protein sequence ID" value="PWA27153.1"/>
    <property type="molecule type" value="Genomic_DNA"/>
</dbReference>
<sequence>SLLFSTQGLSVSPSERFTTTYNSDFKPFHQRKTFLKPMPPSKNGVINMMRMPERDTSAMLLQHYYMKTPDTKTSFVGPQNPPTTLFPVFIPSLAGIATSYSDEIRNAGCLRDDATWHNVYGERAGLLKRQMEDPSGATDIHYEEGVIVLSPYRGPIKCEDVLQLLHKTATPTHMGTVPRGSAPYITLNHATGVTGGNLTTVSQPAICQPTPALQSSSSHYCGNCGCKSEHPLGCCCGAQLVPPHICQSGGLPHPIKRPPLTEYQDSYSAKWFQPKIKPG</sequence>
<dbReference type="Proteomes" id="UP000250572">
    <property type="component" value="Unassembled WGS sequence"/>
</dbReference>
<keyword evidence="2" id="KW-1185">Reference proteome</keyword>
<feature type="non-terminal residue" evidence="1">
    <location>
        <position position="279"/>
    </location>
</feature>
<evidence type="ECO:0000313" key="1">
    <source>
        <dbReference type="EMBL" id="PWA27153.1"/>
    </source>
</evidence>
<evidence type="ECO:0000313" key="2">
    <source>
        <dbReference type="Proteomes" id="UP000250572"/>
    </source>
</evidence>
<accession>A0A315VW91</accession>
<reference evidence="1 2" key="1">
    <citation type="journal article" date="2018" name="G3 (Bethesda)">
        <title>A High-Quality Reference Genome for the Invasive Mosquitofish Gambusia affinis Using a Chicago Library.</title>
        <authorList>
            <person name="Hoffberg S.L."/>
            <person name="Troendle N.J."/>
            <person name="Glenn T.C."/>
            <person name="Mahmud O."/>
            <person name="Louha S."/>
            <person name="Chalopin D."/>
            <person name="Bennetzen J.L."/>
            <person name="Mauricio R."/>
        </authorList>
    </citation>
    <scope>NUCLEOTIDE SEQUENCE [LARGE SCALE GENOMIC DNA]</scope>
    <source>
        <strain evidence="1">NE01/NJP1002.9</strain>
        <tissue evidence="1">Muscle</tissue>
    </source>
</reference>
<name>A0A315VW91_GAMAF</name>
<proteinExistence type="predicted"/>